<keyword evidence="5" id="KW-0028">Amino-acid biosynthesis</keyword>
<evidence type="ECO:0000256" key="1">
    <source>
        <dbReference type="ARBA" id="ARBA00004664"/>
    </source>
</evidence>
<proteinExistence type="inferred from homology"/>
<name>I6NDC9_ERECY</name>
<dbReference type="EC" id="5.3.1.24" evidence="3"/>
<accession>I6NDC9</accession>
<dbReference type="EMBL" id="CP002501">
    <property type="protein sequence ID" value="AET40071.1"/>
    <property type="molecule type" value="Genomic_DNA"/>
</dbReference>
<dbReference type="Proteomes" id="UP000006790">
    <property type="component" value="Chromosome 5"/>
</dbReference>
<dbReference type="OMA" id="FHGDESP"/>
<evidence type="ECO:0000256" key="5">
    <source>
        <dbReference type="ARBA" id="ARBA00022605"/>
    </source>
</evidence>
<dbReference type="HAMAP" id="MF_00135">
    <property type="entry name" value="PRAI"/>
    <property type="match status" value="1"/>
</dbReference>
<keyword evidence="11" id="KW-1185">Reference proteome</keyword>
<dbReference type="InterPro" id="IPR011060">
    <property type="entry name" value="RibuloseP-bd_barrel"/>
</dbReference>
<dbReference type="AlphaFoldDB" id="I6NDC9"/>
<keyword evidence="7" id="KW-0057">Aromatic amino acid biosynthesis</keyword>
<evidence type="ECO:0000256" key="8">
    <source>
        <dbReference type="ARBA" id="ARBA00023235"/>
    </source>
</evidence>
<reference evidence="10 11" key="1">
    <citation type="journal article" date="2011" name="G3 (Bethesda)">
        <title>Genome evolution in the Eremothecium clade of the Saccharomyces complex revealed by comparative genomics.</title>
        <authorList>
            <person name="Wendland J."/>
            <person name="Walther A."/>
        </authorList>
    </citation>
    <scope>NUCLEOTIDE SEQUENCE [LARGE SCALE GENOMIC DNA]</scope>
    <source>
        <strain evidence="11">CBS 270.75 / DBVPG 7215 / KCTC 17166 / NRRL Y-17582</strain>
    </source>
</reference>
<dbReference type="InterPro" id="IPR001240">
    <property type="entry name" value="PRAI_dom"/>
</dbReference>
<evidence type="ECO:0000313" key="10">
    <source>
        <dbReference type="EMBL" id="AET40071.1"/>
    </source>
</evidence>
<dbReference type="KEGG" id="erc:Ecym_5310"/>
<dbReference type="PANTHER" id="PTHR42894:SF1">
    <property type="entry name" value="N-(5'-PHOSPHORIBOSYL)ANTHRANILATE ISOMERASE"/>
    <property type="match status" value="1"/>
</dbReference>
<feature type="domain" description="N-(5'phosphoribosyl) anthranilate isomerase (PRAI)" evidence="9">
    <location>
        <begin position="6"/>
        <end position="210"/>
    </location>
</feature>
<dbReference type="RefSeq" id="XP_003646888.1">
    <property type="nucleotide sequence ID" value="XM_003646840.1"/>
</dbReference>
<dbReference type="HOGENOM" id="CLU_076364_1_0_1"/>
<organism evidence="10 11">
    <name type="scientific">Eremothecium cymbalariae (strain CBS 270.75 / DBVPG 7215 / KCTC 17166 / NRRL Y-17582)</name>
    <name type="common">Yeast</name>
    <dbReference type="NCBI Taxonomy" id="931890"/>
    <lineage>
        <taxon>Eukaryota</taxon>
        <taxon>Fungi</taxon>
        <taxon>Dikarya</taxon>
        <taxon>Ascomycota</taxon>
        <taxon>Saccharomycotina</taxon>
        <taxon>Saccharomycetes</taxon>
        <taxon>Saccharomycetales</taxon>
        <taxon>Saccharomycetaceae</taxon>
        <taxon>Eremothecium</taxon>
    </lineage>
</organism>
<evidence type="ECO:0000313" key="11">
    <source>
        <dbReference type="Proteomes" id="UP000006790"/>
    </source>
</evidence>
<comment type="similarity">
    <text evidence="2">Belongs to the TrpF family.</text>
</comment>
<dbReference type="InterPro" id="IPR044643">
    <property type="entry name" value="TrpF_fam"/>
</dbReference>
<comment type="pathway">
    <text evidence="1">Amino-acid biosynthesis; L-tryptophan biosynthesis; L-tryptophan from chorismate: step 3/5.</text>
</comment>
<dbReference type="SUPFAM" id="SSF51366">
    <property type="entry name" value="Ribulose-phoshate binding barrel"/>
    <property type="match status" value="1"/>
</dbReference>
<dbReference type="InterPro" id="IPR013785">
    <property type="entry name" value="Aldolase_TIM"/>
</dbReference>
<dbReference type="FunCoup" id="I6NDC9">
    <property type="interactions" value="151"/>
</dbReference>
<dbReference type="GO" id="GO:0000162">
    <property type="term" value="P:L-tryptophan biosynthetic process"/>
    <property type="evidence" value="ECO:0007669"/>
    <property type="project" value="UniProtKB-UniPathway"/>
</dbReference>
<dbReference type="InParanoid" id="I6NDC9"/>
<dbReference type="OrthoDB" id="524799at2759"/>
<dbReference type="Pfam" id="PF00697">
    <property type="entry name" value="PRAI"/>
    <property type="match status" value="1"/>
</dbReference>
<dbReference type="GeneID" id="11468391"/>
<dbReference type="Gene3D" id="3.20.20.70">
    <property type="entry name" value="Aldolase class I"/>
    <property type="match status" value="1"/>
</dbReference>
<evidence type="ECO:0000256" key="7">
    <source>
        <dbReference type="ARBA" id="ARBA00023141"/>
    </source>
</evidence>
<dbReference type="eggNOG" id="KOG4202">
    <property type="taxonomic scope" value="Eukaryota"/>
</dbReference>
<evidence type="ECO:0000256" key="6">
    <source>
        <dbReference type="ARBA" id="ARBA00022822"/>
    </source>
</evidence>
<gene>
    <name evidence="10" type="ordered locus">Ecym_5310</name>
</gene>
<protein>
    <recommendedName>
        <fullName evidence="4">N-(5'-phosphoribosyl)anthranilate isomerase</fullName>
        <ecNumber evidence="3">5.3.1.24</ecNumber>
    </recommendedName>
</protein>
<sequence length="230" mass="25233">MVEVIKICGLQSTEGALVALRSCATHVGIICVPGRKRTVDADTAKAISYLIREGEEGEGRLKTKLVGVFKDQGVDEVKSICESYGLDVVQLHGSEDWQLFRAELPANMAIIKRFVFPRDCDRILEMCSKGQNCFALLDTEEGGTGELLDWKEIGEWSRKHDEVKFVLAGGLTPENVGEALKVPGVCGVDVSGGVETDGVKDVKKIEQFISSAAQDRTDERLQQYTDKTTH</sequence>
<keyword evidence="8" id="KW-0413">Isomerase</keyword>
<keyword evidence="6" id="KW-0822">Tryptophan biosynthesis</keyword>
<dbReference type="CDD" id="cd00405">
    <property type="entry name" value="PRAI"/>
    <property type="match status" value="1"/>
</dbReference>
<evidence type="ECO:0000256" key="2">
    <source>
        <dbReference type="ARBA" id="ARBA00007571"/>
    </source>
</evidence>
<dbReference type="PANTHER" id="PTHR42894">
    <property type="entry name" value="N-(5'-PHOSPHORIBOSYL)ANTHRANILATE ISOMERASE"/>
    <property type="match status" value="1"/>
</dbReference>
<evidence type="ECO:0000259" key="9">
    <source>
        <dbReference type="Pfam" id="PF00697"/>
    </source>
</evidence>
<dbReference type="GO" id="GO:0004640">
    <property type="term" value="F:phosphoribosylanthranilate isomerase activity"/>
    <property type="evidence" value="ECO:0007669"/>
    <property type="project" value="UniProtKB-EC"/>
</dbReference>
<dbReference type="UniPathway" id="UPA00035">
    <property type="reaction ID" value="UER00042"/>
</dbReference>
<evidence type="ECO:0000256" key="3">
    <source>
        <dbReference type="ARBA" id="ARBA00012572"/>
    </source>
</evidence>
<evidence type="ECO:0000256" key="4">
    <source>
        <dbReference type="ARBA" id="ARBA00022272"/>
    </source>
</evidence>
<dbReference type="STRING" id="931890.I6NDC9"/>